<dbReference type="KEGG" id="upl:DSM104440_01682"/>
<dbReference type="Proteomes" id="UP000503096">
    <property type="component" value="Chromosome"/>
</dbReference>
<dbReference type="AlphaFoldDB" id="A0A6M4H9Y7"/>
<dbReference type="RefSeq" id="WP_171161636.1">
    <property type="nucleotide sequence ID" value="NZ_CP053073.1"/>
</dbReference>
<reference evidence="2 3" key="1">
    <citation type="submission" date="2020-04" db="EMBL/GenBank/DDBJ databases">
        <title>Usitatibacter rugosus gen. nov., sp. nov. and Usitatibacter palustris sp. nov., novel members of Usitatibacteraceae fam. nov. within the order Nitrosomonadales isolated from soil.</title>
        <authorList>
            <person name="Huber K.J."/>
            <person name="Neumann-Schaal M."/>
            <person name="Geppert A."/>
            <person name="Luckner M."/>
            <person name="Wanner G."/>
            <person name="Overmann J."/>
        </authorList>
    </citation>
    <scope>NUCLEOTIDE SEQUENCE [LARGE SCALE GENOMIC DNA]</scope>
    <source>
        <strain evidence="2 3">Swamp67</strain>
    </source>
</reference>
<gene>
    <name evidence="2" type="ORF">DSM104440_01682</name>
</gene>
<sequence>MTSMNDGDAIDRLLREDAARPLSDDGFRARVLRALPPPMPRFVTWKAMLILGSTALGCMLAFAFAPSDSSLFTGFADIATAHFATPAAIGAMGTAVALAVTGLVLASQED</sequence>
<evidence type="ECO:0000256" key="1">
    <source>
        <dbReference type="SAM" id="Phobius"/>
    </source>
</evidence>
<accession>A0A6M4H9Y7</accession>
<feature type="transmembrane region" description="Helical" evidence="1">
    <location>
        <begin position="43"/>
        <end position="64"/>
    </location>
</feature>
<keyword evidence="1" id="KW-1133">Transmembrane helix</keyword>
<proteinExistence type="predicted"/>
<keyword evidence="1" id="KW-0472">Membrane</keyword>
<feature type="transmembrane region" description="Helical" evidence="1">
    <location>
        <begin position="84"/>
        <end position="106"/>
    </location>
</feature>
<keyword evidence="3" id="KW-1185">Reference proteome</keyword>
<name>A0A6M4H9Y7_9PROT</name>
<dbReference type="InParanoid" id="A0A6M4H9Y7"/>
<organism evidence="2 3">
    <name type="scientific">Usitatibacter palustris</name>
    <dbReference type="NCBI Taxonomy" id="2732487"/>
    <lineage>
        <taxon>Bacteria</taxon>
        <taxon>Pseudomonadati</taxon>
        <taxon>Pseudomonadota</taxon>
        <taxon>Betaproteobacteria</taxon>
        <taxon>Nitrosomonadales</taxon>
        <taxon>Usitatibacteraceae</taxon>
        <taxon>Usitatibacter</taxon>
    </lineage>
</organism>
<protein>
    <submittedName>
        <fullName evidence="2">Uncharacterized protein</fullName>
    </submittedName>
</protein>
<evidence type="ECO:0000313" key="3">
    <source>
        <dbReference type="Proteomes" id="UP000503096"/>
    </source>
</evidence>
<dbReference type="EMBL" id="CP053073">
    <property type="protein sequence ID" value="QJR14867.1"/>
    <property type="molecule type" value="Genomic_DNA"/>
</dbReference>
<keyword evidence="1" id="KW-0812">Transmembrane</keyword>
<evidence type="ECO:0000313" key="2">
    <source>
        <dbReference type="EMBL" id="QJR14867.1"/>
    </source>
</evidence>